<feature type="compositionally biased region" description="Pro residues" evidence="7">
    <location>
        <begin position="159"/>
        <end position="168"/>
    </location>
</feature>
<dbReference type="Gene3D" id="2.30.29.30">
    <property type="entry name" value="Pleckstrin-homology domain (PH domain)/Phosphotyrosine-binding domain (PTB)"/>
    <property type="match status" value="1"/>
</dbReference>
<dbReference type="GO" id="GO:0032541">
    <property type="term" value="C:cortical endoplasmic reticulum"/>
    <property type="evidence" value="ECO:0007669"/>
    <property type="project" value="TreeGrafter"/>
</dbReference>
<feature type="region of interest" description="Disordered" evidence="7">
    <location>
        <begin position="1"/>
        <end position="246"/>
    </location>
</feature>
<dbReference type="PANTHER" id="PTHR23319">
    <property type="entry name" value="GRAM DOMAIN CONTAINING 1B, ISOFORM E"/>
    <property type="match status" value="1"/>
</dbReference>
<dbReference type="GO" id="GO:0005789">
    <property type="term" value="C:endoplasmic reticulum membrane"/>
    <property type="evidence" value="ECO:0007669"/>
    <property type="project" value="TreeGrafter"/>
</dbReference>
<feature type="transmembrane region" description="Helical" evidence="8">
    <location>
        <begin position="885"/>
        <end position="904"/>
    </location>
</feature>
<accession>A0A9P6BZ41</accession>
<sequence length="996" mass="108534">MAPGFLSKFVKTSSPTAHTRDRSSSPRTSTQRPRTSSSTKSTDAQPPKTPTQASPATAEMVTTPAITINTAAGTSKSSLDSVDSTTSSQPNVTVIPPSPLSSTRISFSSHSDYHTAENPDRPFSGVNSTDKDAGELTSLGGTRTTSVTASKFADDITPTPSPTIPTAPSPSTATSKLPKVGSRSRPVTPTSSPLPPTGNKQESGKTSSAMPKAPESTSNEVRHFASNRSLNVNVSHGRAATAPETSRDVGHGEIITMTPIVESPTGIRPPEFPSIQPPSTPEGAFRSPSLLPRDSDAVSLMSATTNGTTKEKKRPWKRSTTRKPTGLAGAIAASGMAMAQPTLSAAQQASFSSAVQSTNSLTPRKTSGPGSPPYSTRSPPGSSNHIKGRSADLSPNSTRSRRPESTRSGVRRTSLSVQSDNASDYHPEDKPDYYSGLEASSDDDASAESESILDEMEDIPVTGFAVASNKRNADFHELFPNIPEGDYLIEDYGCALQREILIQGRLYISENHVCFHANIFGWITDLSIPMYEITHLEKRMTAFVIPNAIQITTRQAKYTFASFLSRDTTYDVIYNIWRLARPDDGINSSRPSFDNASIGPAPIAAAQTADALIPVPKVTTCACGKEGHYSETMLDCELPGTPDRIHNLMFASGFIKEFMAVDQKLIDIQISDWQPTTPGSNLLTRNMSYIKPLNASVGPKSTKCEIKDEMVYNDSEQYITTVTTTRTPDVPSGGVFSVKTRTCLMWASSISTRLLVTTQVEWTGRSFIRSIIEKSAIDGQRTYHTELETAMRKYIQEHQSEFVPEGVAAIPVVISGPHLGVSTPTLAERLTSEEEHKRREQERNQRGLQWAWDTFEGASQVAIRSTKDALELIRDAWEQSSSTTIMWFVIVGLVMSNLWSLILMGSREEAGRRKEMRKMEDREKWVQGVVTALWDELGRHPKDGVIWSPGAAPASPVAWKKEVGEMQSVLDQLEERVRLMKESLKEVRVEKLDGLD</sequence>
<dbReference type="AlphaFoldDB" id="A0A9P6BZ41"/>
<dbReference type="GO" id="GO:0120015">
    <property type="term" value="F:sterol transfer activity"/>
    <property type="evidence" value="ECO:0007669"/>
    <property type="project" value="TreeGrafter"/>
</dbReference>
<keyword evidence="4 8" id="KW-1133">Transmembrane helix</keyword>
<comment type="similarity">
    <text evidence="2">Belongs to the YSP2 family.</text>
</comment>
<dbReference type="GO" id="GO:0140268">
    <property type="term" value="C:endoplasmic reticulum-plasma membrane contact site"/>
    <property type="evidence" value="ECO:0007669"/>
    <property type="project" value="TreeGrafter"/>
</dbReference>
<keyword evidence="3 8" id="KW-0812">Transmembrane</keyword>
<dbReference type="PANTHER" id="PTHR23319:SF4">
    <property type="entry name" value="GRAM DOMAIN CONTAINING 1B, ISOFORM E"/>
    <property type="match status" value="1"/>
</dbReference>
<dbReference type="Proteomes" id="UP000807342">
    <property type="component" value="Unassembled WGS sequence"/>
</dbReference>
<evidence type="ECO:0000313" key="11">
    <source>
        <dbReference type="Proteomes" id="UP000807342"/>
    </source>
</evidence>
<evidence type="ECO:0000256" key="3">
    <source>
        <dbReference type="ARBA" id="ARBA00022692"/>
    </source>
</evidence>
<dbReference type="OrthoDB" id="2162691at2759"/>
<keyword evidence="5 8" id="KW-0472">Membrane</keyword>
<evidence type="ECO:0000256" key="7">
    <source>
        <dbReference type="SAM" id="MobiDB-lite"/>
    </source>
</evidence>
<feature type="compositionally biased region" description="Polar residues" evidence="7">
    <location>
        <begin position="139"/>
        <end position="149"/>
    </location>
</feature>
<dbReference type="SMART" id="SM00568">
    <property type="entry name" value="GRAM"/>
    <property type="match status" value="1"/>
</dbReference>
<organism evidence="10 11">
    <name type="scientific">Macrolepiota fuliginosa MF-IS2</name>
    <dbReference type="NCBI Taxonomy" id="1400762"/>
    <lineage>
        <taxon>Eukaryota</taxon>
        <taxon>Fungi</taxon>
        <taxon>Dikarya</taxon>
        <taxon>Basidiomycota</taxon>
        <taxon>Agaricomycotina</taxon>
        <taxon>Agaricomycetes</taxon>
        <taxon>Agaricomycetidae</taxon>
        <taxon>Agaricales</taxon>
        <taxon>Agaricineae</taxon>
        <taxon>Agaricaceae</taxon>
        <taxon>Macrolepiota</taxon>
    </lineage>
</organism>
<comment type="caution">
    <text evidence="10">The sequence shown here is derived from an EMBL/GenBank/DDBJ whole genome shotgun (WGS) entry which is preliminary data.</text>
</comment>
<feature type="compositionally biased region" description="Low complexity" evidence="7">
    <location>
        <begin position="25"/>
        <end position="43"/>
    </location>
</feature>
<evidence type="ECO:0000256" key="6">
    <source>
        <dbReference type="SAM" id="Coils"/>
    </source>
</evidence>
<proteinExistence type="inferred from homology"/>
<feature type="compositionally biased region" description="Pro residues" evidence="7">
    <location>
        <begin position="270"/>
        <end position="280"/>
    </location>
</feature>
<feature type="compositionally biased region" description="Basic and acidic residues" evidence="7">
    <location>
        <begin position="111"/>
        <end position="120"/>
    </location>
</feature>
<keyword evidence="6" id="KW-0175">Coiled coil</keyword>
<feature type="compositionally biased region" description="Acidic residues" evidence="7">
    <location>
        <begin position="440"/>
        <end position="450"/>
    </location>
</feature>
<dbReference type="GO" id="GO:0005739">
    <property type="term" value="C:mitochondrion"/>
    <property type="evidence" value="ECO:0007669"/>
    <property type="project" value="TreeGrafter"/>
</dbReference>
<dbReference type="InterPro" id="IPR004182">
    <property type="entry name" value="GRAM"/>
</dbReference>
<evidence type="ECO:0000256" key="4">
    <source>
        <dbReference type="ARBA" id="ARBA00022989"/>
    </source>
</evidence>
<keyword evidence="11" id="KW-1185">Reference proteome</keyword>
<gene>
    <name evidence="10" type="ORF">P691DRAFT_809200</name>
</gene>
<dbReference type="Pfam" id="PF02893">
    <property type="entry name" value="GRAM"/>
    <property type="match status" value="1"/>
</dbReference>
<dbReference type="InterPro" id="IPR031968">
    <property type="entry name" value="VASt"/>
</dbReference>
<reference evidence="10" key="1">
    <citation type="submission" date="2020-11" db="EMBL/GenBank/DDBJ databases">
        <authorList>
            <consortium name="DOE Joint Genome Institute"/>
            <person name="Ahrendt S."/>
            <person name="Riley R."/>
            <person name="Andreopoulos W."/>
            <person name="Labutti K."/>
            <person name="Pangilinan J."/>
            <person name="Ruiz-Duenas F.J."/>
            <person name="Barrasa J.M."/>
            <person name="Sanchez-Garcia M."/>
            <person name="Camarero S."/>
            <person name="Miyauchi S."/>
            <person name="Serrano A."/>
            <person name="Linde D."/>
            <person name="Babiker R."/>
            <person name="Drula E."/>
            <person name="Ayuso-Fernandez I."/>
            <person name="Pacheco R."/>
            <person name="Padilla G."/>
            <person name="Ferreira P."/>
            <person name="Barriuso J."/>
            <person name="Kellner H."/>
            <person name="Castanera R."/>
            <person name="Alfaro M."/>
            <person name="Ramirez L."/>
            <person name="Pisabarro A.G."/>
            <person name="Kuo A."/>
            <person name="Tritt A."/>
            <person name="Lipzen A."/>
            <person name="He G."/>
            <person name="Yan M."/>
            <person name="Ng V."/>
            <person name="Cullen D."/>
            <person name="Martin F."/>
            <person name="Rosso M.-N."/>
            <person name="Henrissat B."/>
            <person name="Hibbett D."/>
            <person name="Martinez A.T."/>
            <person name="Grigoriev I.V."/>
        </authorList>
    </citation>
    <scope>NUCLEOTIDE SEQUENCE</scope>
    <source>
        <strain evidence="10">MF-IS2</strain>
    </source>
</reference>
<feature type="compositionally biased region" description="Low complexity" evidence="7">
    <location>
        <begin position="328"/>
        <end position="357"/>
    </location>
</feature>
<feature type="region of interest" description="Disordered" evidence="7">
    <location>
        <begin position="262"/>
        <end position="450"/>
    </location>
</feature>
<feature type="compositionally biased region" description="Polar residues" evidence="7">
    <location>
        <begin position="64"/>
        <end position="73"/>
    </location>
</feature>
<evidence type="ECO:0000313" key="10">
    <source>
        <dbReference type="EMBL" id="KAF9443274.1"/>
    </source>
</evidence>
<protein>
    <recommendedName>
        <fullName evidence="9">VASt domain-containing protein</fullName>
    </recommendedName>
</protein>
<dbReference type="GO" id="GO:0032934">
    <property type="term" value="F:sterol binding"/>
    <property type="evidence" value="ECO:0007669"/>
    <property type="project" value="TreeGrafter"/>
</dbReference>
<comment type="subcellular location">
    <subcellularLocation>
        <location evidence="1">Membrane</location>
        <topology evidence="1">Single-pass membrane protein</topology>
    </subcellularLocation>
</comment>
<dbReference type="InterPro" id="IPR051482">
    <property type="entry name" value="Cholesterol_transport"/>
</dbReference>
<feature type="compositionally biased region" description="Polar residues" evidence="7">
    <location>
        <begin position="411"/>
        <end position="422"/>
    </location>
</feature>
<evidence type="ECO:0000256" key="8">
    <source>
        <dbReference type="SAM" id="Phobius"/>
    </source>
</evidence>
<dbReference type="CDD" id="cd13220">
    <property type="entry name" value="PH-GRAM_GRAMDC"/>
    <property type="match status" value="1"/>
</dbReference>
<feature type="compositionally biased region" description="Polar residues" evidence="7">
    <location>
        <begin position="100"/>
        <end position="110"/>
    </location>
</feature>
<evidence type="ECO:0000259" key="9">
    <source>
        <dbReference type="PROSITE" id="PS51778"/>
    </source>
</evidence>
<evidence type="ECO:0000256" key="1">
    <source>
        <dbReference type="ARBA" id="ARBA00004167"/>
    </source>
</evidence>
<feature type="compositionally biased region" description="Basic residues" evidence="7">
    <location>
        <begin position="311"/>
        <end position="321"/>
    </location>
</feature>
<feature type="coiled-coil region" evidence="6">
    <location>
        <begin position="963"/>
        <end position="990"/>
    </location>
</feature>
<evidence type="ECO:0000256" key="2">
    <source>
        <dbReference type="ARBA" id="ARBA00006582"/>
    </source>
</evidence>
<dbReference type="GO" id="GO:0005886">
    <property type="term" value="C:plasma membrane"/>
    <property type="evidence" value="ECO:0007669"/>
    <property type="project" value="TreeGrafter"/>
</dbReference>
<dbReference type="Pfam" id="PF16016">
    <property type="entry name" value="VASt"/>
    <property type="match status" value="1"/>
</dbReference>
<feature type="domain" description="VASt" evidence="9">
    <location>
        <begin position="628"/>
        <end position="799"/>
    </location>
</feature>
<evidence type="ECO:0000256" key="5">
    <source>
        <dbReference type="ARBA" id="ARBA00023136"/>
    </source>
</evidence>
<feature type="compositionally biased region" description="Polar residues" evidence="7">
    <location>
        <begin position="198"/>
        <end position="219"/>
    </location>
</feature>
<dbReference type="EMBL" id="MU151495">
    <property type="protein sequence ID" value="KAF9443274.1"/>
    <property type="molecule type" value="Genomic_DNA"/>
</dbReference>
<dbReference type="PROSITE" id="PS51778">
    <property type="entry name" value="VAST"/>
    <property type="match status" value="1"/>
</dbReference>
<feature type="compositionally biased region" description="Low complexity" evidence="7">
    <location>
        <begin position="74"/>
        <end position="88"/>
    </location>
</feature>
<feature type="compositionally biased region" description="Basic and acidic residues" evidence="7">
    <location>
        <begin position="423"/>
        <end position="432"/>
    </location>
</feature>
<feature type="compositionally biased region" description="Polar residues" evidence="7">
    <location>
        <begin position="358"/>
        <end position="385"/>
    </location>
</feature>
<name>A0A9P6BZ41_9AGAR</name>
<dbReference type="GO" id="GO:0032366">
    <property type="term" value="P:intracellular sterol transport"/>
    <property type="evidence" value="ECO:0007669"/>
    <property type="project" value="TreeGrafter"/>
</dbReference>
<dbReference type="InterPro" id="IPR011993">
    <property type="entry name" value="PH-like_dom_sf"/>
</dbReference>